<dbReference type="GO" id="GO:0032259">
    <property type="term" value="P:methylation"/>
    <property type="evidence" value="ECO:0007669"/>
    <property type="project" value="UniProtKB-KW"/>
</dbReference>
<keyword evidence="1" id="KW-0227">DNA damage</keyword>
<evidence type="ECO:0000256" key="1">
    <source>
        <dbReference type="ARBA" id="ARBA00022763"/>
    </source>
</evidence>
<dbReference type="Gene3D" id="1.10.10.10">
    <property type="entry name" value="Winged helix-like DNA-binding domain superfamily/Winged helix DNA-binding domain"/>
    <property type="match status" value="1"/>
</dbReference>
<dbReference type="SUPFAM" id="SSF46767">
    <property type="entry name" value="Methylated DNA-protein cysteine methyltransferase, C-terminal domain"/>
    <property type="match status" value="1"/>
</dbReference>
<gene>
    <name evidence="3" type="ORF">DKB62_05965</name>
</gene>
<dbReference type="InterPro" id="IPR036217">
    <property type="entry name" value="MethylDNA_cys_MeTrfase_DNAb"/>
</dbReference>
<keyword evidence="4" id="KW-1185">Reference proteome</keyword>
<dbReference type="InterPro" id="IPR036388">
    <property type="entry name" value="WH-like_DNA-bd_sf"/>
</dbReference>
<name>A0A346AZ48_9FIRM</name>
<sequence>MTRHVLTEELIYEILSVVAEIPAGSVASYGQIARLIGRDRNARLIGKVLSMAQYYGKYPCHRVVNSAGRTAPGWARQRVLLEQEGVQFKPNGCVDMKRYQWEY</sequence>
<dbReference type="PANTHER" id="PTHR42942">
    <property type="entry name" value="6-O-METHYLGUANINE DNA METHYLTRANSFERASE"/>
    <property type="match status" value="1"/>
</dbReference>
<keyword evidence="3" id="KW-0489">Methyltransferase</keyword>
<evidence type="ECO:0000313" key="4">
    <source>
        <dbReference type="Proteomes" id="UP000254337"/>
    </source>
</evidence>
<evidence type="ECO:0000259" key="2">
    <source>
        <dbReference type="Pfam" id="PF01035"/>
    </source>
</evidence>
<evidence type="ECO:0000313" key="3">
    <source>
        <dbReference type="EMBL" id="AXL21141.1"/>
    </source>
</evidence>
<dbReference type="InterPro" id="IPR014048">
    <property type="entry name" value="MethylDNA_cys_MeTrfase_DNA-bd"/>
</dbReference>
<organism evidence="3 4">
    <name type="scientific">Megasphaera stantonii</name>
    <dbReference type="NCBI Taxonomy" id="2144175"/>
    <lineage>
        <taxon>Bacteria</taxon>
        <taxon>Bacillati</taxon>
        <taxon>Bacillota</taxon>
        <taxon>Negativicutes</taxon>
        <taxon>Veillonellales</taxon>
        <taxon>Veillonellaceae</taxon>
        <taxon>Megasphaera</taxon>
    </lineage>
</organism>
<dbReference type="Pfam" id="PF01035">
    <property type="entry name" value="DNA_binding_1"/>
    <property type="match status" value="1"/>
</dbReference>
<dbReference type="CDD" id="cd06445">
    <property type="entry name" value="ATase"/>
    <property type="match status" value="1"/>
</dbReference>
<reference evidence="3 4" key="1">
    <citation type="submission" date="2018-05" db="EMBL/GenBank/DDBJ databases">
        <title>Complete genome sequence of Megasphaera sp. AJH120T, isolated from the ceca of a chicken.</title>
        <authorList>
            <person name="Maki J."/>
            <person name="Looft T."/>
        </authorList>
    </citation>
    <scope>NUCLEOTIDE SEQUENCE [LARGE SCALE GENOMIC DNA]</scope>
    <source>
        <strain evidence="3 4">AJH120</strain>
    </source>
</reference>
<dbReference type="GO" id="GO:0006281">
    <property type="term" value="P:DNA repair"/>
    <property type="evidence" value="ECO:0007669"/>
    <property type="project" value="InterPro"/>
</dbReference>
<dbReference type="AlphaFoldDB" id="A0A346AZ48"/>
<dbReference type="Proteomes" id="UP000254337">
    <property type="component" value="Chromosome"/>
</dbReference>
<keyword evidence="3" id="KW-0808">Transferase</keyword>
<dbReference type="EMBL" id="CP029462">
    <property type="protein sequence ID" value="AXL21141.1"/>
    <property type="molecule type" value="Genomic_DNA"/>
</dbReference>
<dbReference type="KEGG" id="meg:DKB62_05965"/>
<proteinExistence type="predicted"/>
<dbReference type="RefSeq" id="WP_107196135.1">
    <property type="nucleotide sequence ID" value="NZ_CP029462.1"/>
</dbReference>
<accession>A0A346AZ48</accession>
<dbReference type="OrthoDB" id="9789813at2"/>
<dbReference type="PANTHER" id="PTHR42942:SF1">
    <property type="entry name" value="ALKYLTRANSFERASE-LIKE PROTEIN 1"/>
    <property type="match status" value="1"/>
</dbReference>
<dbReference type="InterPro" id="IPR052520">
    <property type="entry name" value="ATL_DNA_repair"/>
</dbReference>
<protein>
    <submittedName>
        <fullName evidence="3">DNA methyltransferase</fullName>
    </submittedName>
</protein>
<dbReference type="GO" id="GO:0008168">
    <property type="term" value="F:methyltransferase activity"/>
    <property type="evidence" value="ECO:0007669"/>
    <property type="project" value="UniProtKB-KW"/>
</dbReference>
<feature type="domain" description="Methylated-DNA-[protein]-cysteine S-methyltransferase DNA binding" evidence="2">
    <location>
        <begin position="13"/>
        <end position="86"/>
    </location>
</feature>